<organism evidence="1 2">
    <name type="scientific">Oleiharenicola lentus</name>
    <dbReference type="NCBI Taxonomy" id="2508720"/>
    <lineage>
        <taxon>Bacteria</taxon>
        <taxon>Pseudomonadati</taxon>
        <taxon>Verrucomicrobiota</taxon>
        <taxon>Opitutia</taxon>
        <taxon>Opitutales</taxon>
        <taxon>Opitutaceae</taxon>
        <taxon>Oleiharenicola</taxon>
    </lineage>
</organism>
<dbReference type="Pfam" id="PF10055">
    <property type="entry name" value="DUF2292"/>
    <property type="match status" value="1"/>
</dbReference>
<name>A0A4Q1C384_9BACT</name>
<dbReference type="Proteomes" id="UP000290218">
    <property type="component" value="Unassembled WGS sequence"/>
</dbReference>
<proteinExistence type="predicted"/>
<gene>
    <name evidence="1" type="ORF">ESB00_13835</name>
</gene>
<protein>
    <submittedName>
        <fullName evidence="1">DUF2292 domain-containing protein</fullName>
    </submittedName>
</protein>
<keyword evidence="2" id="KW-1185">Reference proteome</keyword>
<dbReference type="OrthoDB" id="2382414at2"/>
<accession>A0A4Q1C384</accession>
<dbReference type="InterPro" id="IPR018743">
    <property type="entry name" value="DUF2292"/>
</dbReference>
<reference evidence="1 2" key="1">
    <citation type="submission" date="2019-01" db="EMBL/GenBank/DDBJ databases">
        <title>Lacunisphaera sp. strain TWA-58.</title>
        <authorList>
            <person name="Chen W.-M."/>
        </authorList>
    </citation>
    <scope>NUCLEOTIDE SEQUENCE [LARGE SCALE GENOMIC DNA]</scope>
    <source>
        <strain evidence="1 2">TWA-58</strain>
    </source>
</reference>
<sequence>MSQISQPAAPAASPEWLRVVQQKVETLRFGVVQLVVHDGRVTQIERTEKTRITAPPSNSQDSTAL</sequence>
<dbReference type="RefSeq" id="WP_129048389.1">
    <property type="nucleotide sequence ID" value="NZ_SDHX01000002.1"/>
</dbReference>
<evidence type="ECO:0000313" key="2">
    <source>
        <dbReference type="Proteomes" id="UP000290218"/>
    </source>
</evidence>
<dbReference type="EMBL" id="SDHX01000002">
    <property type="protein sequence ID" value="RXK52797.1"/>
    <property type="molecule type" value="Genomic_DNA"/>
</dbReference>
<evidence type="ECO:0000313" key="1">
    <source>
        <dbReference type="EMBL" id="RXK52797.1"/>
    </source>
</evidence>
<dbReference type="AlphaFoldDB" id="A0A4Q1C384"/>
<comment type="caution">
    <text evidence="1">The sequence shown here is derived from an EMBL/GenBank/DDBJ whole genome shotgun (WGS) entry which is preliminary data.</text>
</comment>